<reference evidence="2 3" key="1">
    <citation type="submission" date="2013-01" db="EMBL/GenBank/DDBJ databases">
        <title>Whole genome shotgun sequence of Gordonia soli NBRC 108243.</title>
        <authorList>
            <person name="Isaki-Nakamura S."/>
            <person name="Hosoyama A."/>
            <person name="Tsuchikane K."/>
            <person name="Ando Y."/>
            <person name="Baba S."/>
            <person name="Ohji S."/>
            <person name="Hamada M."/>
            <person name="Tamura T."/>
            <person name="Yamazoe A."/>
            <person name="Yamazaki S."/>
            <person name="Fujita N."/>
        </authorList>
    </citation>
    <scope>NUCLEOTIDE SEQUENCE [LARGE SCALE GENOMIC DNA]</scope>
    <source>
        <strain evidence="2 3">NBRC 108243</strain>
    </source>
</reference>
<protein>
    <submittedName>
        <fullName evidence="2">Uncharacterized protein</fullName>
    </submittedName>
</protein>
<dbReference type="AlphaFoldDB" id="M0QR12"/>
<name>M0QR12_9ACTN</name>
<sequence length="116" mass="13133">MLIEALPQDSAVHRARTDGQAWGWSEQLLWMAIRAMEVQTAQLAARSFNPKPRIKVAKQHPRFPWSEQTEEDRHFGSRGDLDSVTVMSVLKSGFDSDAGLLRIEDDEGQAIKEVRT</sequence>
<dbReference type="Proteomes" id="UP000011666">
    <property type="component" value="Unassembled WGS sequence"/>
</dbReference>
<dbReference type="OrthoDB" id="4412113at2"/>
<gene>
    <name evidence="2" type="ORF">GS4_47_00230</name>
</gene>
<evidence type="ECO:0000256" key="1">
    <source>
        <dbReference type="SAM" id="MobiDB-lite"/>
    </source>
</evidence>
<accession>M0QR12</accession>
<proteinExistence type="predicted"/>
<keyword evidence="3" id="KW-1185">Reference proteome</keyword>
<feature type="region of interest" description="Disordered" evidence="1">
    <location>
        <begin position="57"/>
        <end position="78"/>
    </location>
</feature>
<dbReference type="RefSeq" id="WP_007625659.1">
    <property type="nucleotide sequence ID" value="NZ_BANX01000047.1"/>
</dbReference>
<evidence type="ECO:0000313" key="2">
    <source>
        <dbReference type="EMBL" id="GAC71033.1"/>
    </source>
</evidence>
<dbReference type="EMBL" id="BANX01000047">
    <property type="protein sequence ID" value="GAC71033.1"/>
    <property type="molecule type" value="Genomic_DNA"/>
</dbReference>
<organism evidence="2 3">
    <name type="scientific">Gordonia soli NBRC 108243</name>
    <dbReference type="NCBI Taxonomy" id="1223545"/>
    <lineage>
        <taxon>Bacteria</taxon>
        <taxon>Bacillati</taxon>
        <taxon>Actinomycetota</taxon>
        <taxon>Actinomycetes</taxon>
        <taxon>Mycobacteriales</taxon>
        <taxon>Gordoniaceae</taxon>
        <taxon>Gordonia</taxon>
    </lineage>
</organism>
<evidence type="ECO:0000313" key="3">
    <source>
        <dbReference type="Proteomes" id="UP000011666"/>
    </source>
</evidence>
<comment type="caution">
    <text evidence="2">The sequence shown here is derived from an EMBL/GenBank/DDBJ whole genome shotgun (WGS) entry which is preliminary data.</text>
</comment>
<dbReference type="STRING" id="1223545.GS4_47_00230"/>